<dbReference type="AlphaFoldDB" id="A0A0B7AVG8"/>
<feature type="region of interest" description="Disordered" evidence="1">
    <location>
        <begin position="1"/>
        <end position="50"/>
    </location>
</feature>
<dbReference type="EMBL" id="HACG01038159">
    <property type="protein sequence ID" value="CEK85024.1"/>
    <property type="molecule type" value="Transcribed_RNA"/>
</dbReference>
<name>A0A0B7AVG8_9EUPU</name>
<feature type="region of interest" description="Disordered" evidence="1">
    <location>
        <begin position="224"/>
        <end position="270"/>
    </location>
</feature>
<organism evidence="2">
    <name type="scientific">Arion vulgaris</name>
    <dbReference type="NCBI Taxonomy" id="1028688"/>
    <lineage>
        <taxon>Eukaryota</taxon>
        <taxon>Metazoa</taxon>
        <taxon>Spiralia</taxon>
        <taxon>Lophotrochozoa</taxon>
        <taxon>Mollusca</taxon>
        <taxon>Gastropoda</taxon>
        <taxon>Heterobranchia</taxon>
        <taxon>Euthyneura</taxon>
        <taxon>Panpulmonata</taxon>
        <taxon>Eupulmonata</taxon>
        <taxon>Stylommatophora</taxon>
        <taxon>Helicina</taxon>
        <taxon>Arionoidea</taxon>
        <taxon>Arionidae</taxon>
        <taxon>Arion</taxon>
    </lineage>
</organism>
<feature type="compositionally biased region" description="Low complexity" evidence="1">
    <location>
        <begin position="169"/>
        <end position="178"/>
    </location>
</feature>
<feature type="non-terminal residue" evidence="2">
    <location>
        <position position="1"/>
    </location>
</feature>
<reference evidence="2" key="1">
    <citation type="submission" date="2014-12" db="EMBL/GenBank/DDBJ databases">
        <title>Insight into the proteome of Arion vulgaris.</title>
        <authorList>
            <person name="Aradska J."/>
            <person name="Bulat T."/>
            <person name="Smidak R."/>
            <person name="Sarate P."/>
            <person name="Gangsoo J."/>
            <person name="Sialana F."/>
            <person name="Bilban M."/>
            <person name="Lubec G."/>
        </authorList>
    </citation>
    <scope>NUCLEOTIDE SEQUENCE</scope>
    <source>
        <tissue evidence="2">Skin</tissue>
    </source>
</reference>
<feature type="compositionally biased region" description="Basic and acidic residues" evidence="1">
    <location>
        <begin position="31"/>
        <end position="43"/>
    </location>
</feature>
<proteinExistence type="predicted"/>
<evidence type="ECO:0000313" key="2">
    <source>
        <dbReference type="EMBL" id="CEK85024.1"/>
    </source>
</evidence>
<feature type="region of interest" description="Disordered" evidence="1">
    <location>
        <begin position="160"/>
        <end position="180"/>
    </location>
</feature>
<accession>A0A0B7AVG8</accession>
<sequence>SLSSGDILDGPSSHSGVNERLSHSAGTTPSKPDEKTISTETKSKFKSPLLQELVENKGGISGSPRFKSPLLQSLLSKTKVGAQLGLSVSMGDLSSSKETSSSPSQSRKEANTYMTLSTSSIGINGSSQEAGKQEQSDTSEFEQVPKSFDRYMFTNGIGRDSGDVLMPTSSSKSSFDSSPFEGSKLFPPLMSDSALGSSIEPVGDGLMSQSVFVNGHGDYTNRGMEDSSIGLFSTDEGGSKSTPHTPFETLEESERPEDVLSTTQDDDGQFEDDLIDFGGAPIRAFEESNRRSDVTDYLS</sequence>
<protein>
    <submittedName>
        <fullName evidence="2">Uncharacterized protein</fullName>
    </submittedName>
</protein>
<evidence type="ECO:0000256" key="1">
    <source>
        <dbReference type="SAM" id="MobiDB-lite"/>
    </source>
</evidence>
<feature type="compositionally biased region" description="Low complexity" evidence="1">
    <location>
        <begin position="94"/>
        <end position="105"/>
    </location>
</feature>
<feature type="region of interest" description="Disordered" evidence="1">
    <location>
        <begin position="88"/>
        <end position="145"/>
    </location>
</feature>
<feature type="compositionally biased region" description="Polar residues" evidence="1">
    <location>
        <begin position="112"/>
        <end position="130"/>
    </location>
</feature>
<gene>
    <name evidence="2" type="primary">ORF145835</name>
</gene>